<proteinExistence type="predicted"/>
<sequence length="554" mass="59363">MTGINIDELSSLKRKQLQSLCKKHGIRANGKSEELIKRIVKYVRGGGGSDGSIGTTGDKDTVTETPSADEDSAVEQDNSNNEEEEEDAEAEEEQYESADEALKQVDSQSTLASEPQGAADKSDEAPEATSEPASEPALDIVDRMQTPTVAEQVVAELELRSSALTADERKNILDQFTAENNIMPVTPSKARQIAVPRSVSFDRVHSKIFESDDSIVNHWAASKKEKDTVSAAATATPKGKRANADIETPRSNKRSRVESISTPTVRTETPCQKSRGSSKVEAVSSKTAREDVTGPKDAEDDGSVESAAVSTEKVVVAPSAPVVDPKRPAESVKTAKIKPTTIKAQTNAKPTVQARKDISKTYILKHPRSSVAPAERKSKSFTTLALSRPVAAKPAKTSEMAPAVVSTQDRAAVKGSKPQVPNFRNVESKVKVYINSKPPSPKVKAVKYKIVEAKQAPQPQTTKAEPKLKLKPKVSVTAAAEPKTPKVDASGKEVPGYMRSTRATEVRSHKPEAAKDGKSRFSPYSRPATKPTAAKPTAPKPTASKPTTSKSATK</sequence>
<name>A0ACC1IN15_9FUNG</name>
<protein>
    <submittedName>
        <fullName evidence="1">Uncharacterized protein</fullName>
    </submittedName>
</protein>
<evidence type="ECO:0000313" key="1">
    <source>
        <dbReference type="EMBL" id="KAJ1897166.1"/>
    </source>
</evidence>
<gene>
    <name evidence="1" type="ORF">LPJ66_003540</name>
</gene>
<organism evidence="1 2">
    <name type="scientific">Kickxella alabastrina</name>
    <dbReference type="NCBI Taxonomy" id="61397"/>
    <lineage>
        <taxon>Eukaryota</taxon>
        <taxon>Fungi</taxon>
        <taxon>Fungi incertae sedis</taxon>
        <taxon>Zoopagomycota</taxon>
        <taxon>Kickxellomycotina</taxon>
        <taxon>Kickxellomycetes</taxon>
        <taxon>Kickxellales</taxon>
        <taxon>Kickxellaceae</taxon>
        <taxon>Kickxella</taxon>
    </lineage>
</organism>
<reference evidence="1" key="1">
    <citation type="submission" date="2022-07" db="EMBL/GenBank/DDBJ databases">
        <title>Phylogenomic reconstructions and comparative analyses of Kickxellomycotina fungi.</title>
        <authorList>
            <person name="Reynolds N.K."/>
            <person name="Stajich J.E."/>
            <person name="Barry K."/>
            <person name="Grigoriev I.V."/>
            <person name="Crous P."/>
            <person name="Smith M.E."/>
        </authorList>
    </citation>
    <scope>NUCLEOTIDE SEQUENCE</scope>
    <source>
        <strain evidence="1">Benny 63K</strain>
    </source>
</reference>
<dbReference type="Proteomes" id="UP001150581">
    <property type="component" value="Unassembled WGS sequence"/>
</dbReference>
<keyword evidence="2" id="KW-1185">Reference proteome</keyword>
<comment type="caution">
    <text evidence="1">The sequence shown here is derived from an EMBL/GenBank/DDBJ whole genome shotgun (WGS) entry which is preliminary data.</text>
</comment>
<dbReference type="EMBL" id="JANBPG010000360">
    <property type="protein sequence ID" value="KAJ1897166.1"/>
    <property type="molecule type" value="Genomic_DNA"/>
</dbReference>
<accession>A0ACC1IN15</accession>
<evidence type="ECO:0000313" key="2">
    <source>
        <dbReference type="Proteomes" id="UP001150581"/>
    </source>
</evidence>